<dbReference type="AlphaFoldDB" id="A0AA88WEI0"/>
<name>A0AA88WEI0_9ASTE</name>
<dbReference type="PANTHER" id="PTHR35120">
    <property type="entry name" value="HISTONE ACETYLTRANSFERASE KAT6B-LIKE"/>
    <property type="match status" value="1"/>
</dbReference>
<dbReference type="EMBL" id="JAVXUP010000552">
    <property type="protein sequence ID" value="KAK3025404.1"/>
    <property type="molecule type" value="Genomic_DNA"/>
</dbReference>
<feature type="region of interest" description="Disordered" evidence="2">
    <location>
        <begin position="473"/>
        <end position="505"/>
    </location>
</feature>
<evidence type="ECO:0000313" key="3">
    <source>
        <dbReference type="EMBL" id="KAK3025404.1"/>
    </source>
</evidence>
<accession>A0AA88WEI0</accession>
<feature type="region of interest" description="Disordered" evidence="2">
    <location>
        <begin position="23"/>
        <end position="175"/>
    </location>
</feature>
<feature type="compositionally biased region" description="Low complexity" evidence="2">
    <location>
        <begin position="95"/>
        <end position="105"/>
    </location>
</feature>
<feature type="compositionally biased region" description="Acidic residues" evidence="2">
    <location>
        <begin position="483"/>
        <end position="496"/>
    </location>
</feature>
<comment type="caution">
    <text evidence="3">The sequence shown here is derived from an EMBL/GenBank/DDBJ whole genome shotgun (WGS) entry which is preliminary data.</text>
</comment>
<feature type="coiled-coil region" evidence="1">
    <location>
        <begin position="720"/>
        <end position="774"/>
    </location>
</feature>
<evidence type="ECO:0000313" key="4">
    <source>
        <dbReference type="Proteomes" id="UP001188597"/>
    </source>
</evidence>
<dbReference type="PANTHER" id="PTHR35120:SF2">
    <property type="entry name" value="AMINOTRANSFERASE-LIKE PLANT MOBILE DOMAIN-CONTAINING PROTEIN"/>
    <property type="match status" value="1"/>
</dbReference>
<evidence type="ECO:0000256" key="1">
    <source>
        <dbReference type="SAM" id="Coils"/>
    </source>
</evidence>
<keyword evidence="4" id="KW-1185">Reference proteome</keyword>
<sequence>MLKTCIYLEVTKSVSLPRLLVSHSGPCELRGGTRADSASPVDMTPHQEIDSQITNPNSTHNEQSRPQSPQTVSQTLETLITQNPDHQNSAPPPQQQEQEQEQNPQVLDQVEEQEPEEQSGMALSPPASTAQPMTGLHVTLPDHTHAPPLTSPTNPQRRPNKRKPKKGARNTKKLQAIDKKVQTLIEKLNPIPFVPSKALDFSKHEALLRRLGLWDFVHIEFNRTVRVDLIAQLVASYDQKSRCSYVNDFRINVNRADLARALKLPPVKKEKGSAMEGVDLDWEPFSDESIAFVEDFVSNWVLLHEDTWMMPGEVMNWTLAVKDGHPEKVDWSSLFWIMVEKELMQGEKLGDCYYASHLQYLIKFQREAVLREEPKMELVLEVKEGEEDGDGDVDVKMGSANEFVVHDNVIMDEANIELTLGQDVIEKDEVKHDAEMDVAECKEEEEHGRWLMDGKQLRGEHFLLPCRGDGSRVFNQTEGSKQEDEEVDEENEEEEAGFGIGPNGHTLSGDGLTGNLLHGMETAHIPFNLQGQFNDQPSVELLTSTAETRTNFGCSFMFANGVKRDLGHEHDISNHSLNVSNKRLRIDGPWDHKSDDIGSCLEVAHNMLEKARMMHEAKEGSYQDLSMNQQYLLNELQRRDAVIDHMNKTKCEEQQKKNGEIYRLERELYVMGNLIEGYRKALKESHKVIYDQRQCCTCQPLEEPLYKDAGPGGLVLSTTELDKQREKQEEEERLNRFMAEEMFEDATKMYIGKLELHLNKITLLDEKLVHLENEVKLLHESSAKGKASETPAIDATLQSLPSDVTDMDIYRAVIESTMEKGSSDVIDRADKGMKPLCCTSSRMPLDLQQKSHARSHG</sequence>
<protein>
    <submittedName>
        <fullName evidence="3">Uncharacterized protein</fullName>
    </submittedName>
</protein>
<reference evidence="3" key="1">
    <citation type="submission" date="2022-12" db="EMBL/GenBank/DDBJ databases">
        <title>Draft genome assemblies for two species of Escallonia (Escalloniales).</title>
        <authorList>
            <person name="Chanderbali A."/>
            <person name="Dervinis C."/>
            <person name="Anghel I."/>
            <person name="Soltis D."/>
            <person name="Soltis P."/>
            <person name="Zapata F."/>
        </authorList>
    </citation>
    <scope>NUCLEOTIDE SEQUENCE</scope>
    <source>
        <strain evidence="3">UCBG64.0493</strain>
        <tissue evidence="3">Leaf</tissue>
    </source>
</reference>
<keyword evidence="1" id="KW-0175">Coiled coil</keyword>
<gene>
    <name evidence="3" type="ORF">RJ639_044659</name>
</gene>
<feature type="compositionally biased region" description="Basic residues" evidence="2">
    <location>
        <begin position="158"/>
        <end position="172"/>
    </location>
</feature>
<proteinExistence type="predicted"/>
<evidence type="ECO:0000256" key="2">
    <source>
        <dbReference type="SAM" id="MobiDB-lite"/>
    </source>
</evidence>
<organism evidence="3 4">
    <name type="scientific">Escallonia herrerae</name>
    <dbReference type="NCBI Taxonomy" id="1293975"/>
    <lineage>
        <taxon>Eukaryota</taxon>
        <taxon>Viridiplantae</taxon>
        <taxon>Streptophyta</taxon>
        <taxon>Embryophyta</taxon>
        <taxon>Tracheophyta</taxon>
        <taxon>Spermatophyta</taxon>
        <taxon>Magnoliopsida</taxon>
        <taxon>eudicotyledons</taxon>
        <taxon>Gunneridae</taxon>
        <taxon>Pentapetalae</taxon>
        <taxon>asterids</taxon>
        <taxon>campanulids</taxon>
        <taxon>Escalloniales</taxon>
        <taxon>Escalloniaceae</taxon>
        <taxon>Escallonia</taxon>
    </lineage>
</organism>
<dbReference type="Proteomes" id="UP001188597">
    <property type="component" value="Unassembled WGS sequence"/>
</dbReference>
<feature type="compositionally biased region" description="Polar residues" evidence="2">
    <location>
        <begin position="50"/>
        <end position="89"/>
    </location>
</feature>